<evidence type="ECO:0000313" key="4">
    <source>
        <dbReference type="Proteomes" id="UP001230289"/>
    </source>
</evidence>
<dbReference type="Gene3D" id="2.30.42.10">
    <property type="match status" value="1"/>
</dbReference>
<keyword evidence="1" id="KW-0472">Membrane</keyword>
<dbReference type="Proteomes" id="UP001230289">
    <property type="component" value="Unassembled WGS sequence"/>
</dbReference>
<keyword evidence="1" id="KW-1133">Transmembrane helix</keyword>
<dbReference type="InterPro" id="IPR008269">
    <property type="entry name" value="Lon_proteolytic"/>
</dbReference>
<keyword evidence="1" id="KW-0812">Transmembrane</keyword>
<dbReference type="GO" id="GO:0006508">
    <property type="term" value="P:proteolysis"/>
    <property type="evidence" value="ECO:0007669"/>
    <property type="project" value="UniProtKB-KW"/>
</dbReference>
<sequence>MTTTRAQRATRIGLVAFVVSLASLLVLTFLPLPYVIEQPGPVFNTLGEVKDAQGKTVPLIAVADATTYPTKGALDLTTVQVVGNREQPPSWIQLMMAWFDPSRAVVPIDAVFPQGVSTSQRDQQNQLMMVDSQQEATAAALRELGHDVPVTIQVASILGDGAASGILKPKDTVVAVNGQKPSDVDALRAQIQKSAGAPVALTIERDGTQQDVSVTPRKQESNGTTTWLLGVTLQHQYTFPITVKLQLDNVGGPSAGMMFALGIIDTLTPGELNGGKQIAGTGTIAADGTVGPIGGIRQKLYGARSAGADYFLAPGSNCNEVYGHVPSGLTVVRTDSLGDSLKALRVIAAGGDVKALPTCTAADLKK</sequence>
<accession>A0ABU0XHI4</accession>
<dbReference type="InterPro" id="IPR020568">
    <property type="entry name" value="Ribosomal_Su5_D2-typ_SF"/>
</dbReference>
<feature type="domain" description="Lon proteolytic" evidence="2">
    <location>
        <begin position="252"/>
        <end position="341"/>
    </location>
</feature>
<dbReference type="SUPFAM" id="SSF54211">
    <property type="entry name" value="Ribosomal protein S5 domain 2-like"/>
    <property type="match status" value="1"/>
</dbReference>
<evidence type="ECO:0000313" key="3">
    <source>
        <dbReference type="EMBL" id="MDQ4214038.1"/>
    </source>
</evidence>
<proteinExistence type="predicted"/>
<dbReference type="Gene3D" id="3.30.230.10">
    <property type="match status" value="1"/>
</dbReference>
<dbReference type="CDD" id="cd23081">
    <property type="entry name" value="cpPDZ_EcRseP-like"/>
    <property type="match status" value="1"/>
</dbReference>
<dbReference type="RefSeq" id="WP_308488972.1">
    <property type="nucleotide sequence ID" value="NZ_JAVFCB010000004.1"/>
</dbReference>
<dbReference type="GO" id="GO:0008233">
    <property type="term" value="F:peptidase activity"/>
    <property type="evidence" value="ECO:0007669"/>
    <property type="project" value="UniProtKB-KW"/>
</dbReference>
<gene>
    <name evidence="3" type="ORF">RBR11_08920</name>
</gene>
<comment type="caution">
    <text evidence="3">The sequence shown here is derived from an EMBL/GenBank/DDBJ whole genome shotgun (WGS) entry which is preliminary data.</text>
</comment>
<dbReference type="Pfam" id="PF05362">
    <property type="entry name" value="Lon_C"/>
    <property type="match status" value="1"/>
</dbReference>
<organism evidence="3 4">
    <name type="scientific">Microbacterium capsulatum</name>
    <dbReference type="NCBI Taxonomy" id="3041921"/>
    <lineage>
        <taxon>Bacteria</taxon>
        <taxon>Bacillati</taxon>
        <taxon>Actinomycetota</taxon>
        <taxon>Actinomycetes</taxon>
        <taxon>Micrococcales</taxon>
        <taxon>Microbacteriaceae</taxon>
        <taxon>Microbacterium</taxon>
    </lineage>
</organism>
<dbReference type="EC" id="3.4.21.-" evidence="3"/>
<dbReference type="SUPFAM" id="SSF50156">
    <property type="entry name" value="PDZ domain-like"/>
    <property type="match status" value="1"/>
</dbReference>
<evidence type="ECO:0000259" key="2">
    <source>
        <dbReference type="Pfam" id="PF05362"/>
    </source>
</evidence>
<dbReference type="InterPro" id="IPR014721">
    <property type="entry name" value="Ribsml_uS5_D2-typ_fold_subgr"/>
</dbReference>
<dbReference type="InterPro" id="IPR036034">
    <property type="entry name" value="PDZ_sf"/>
</dbReference>
<protein>
    <submittedName>
        <fullName evidence="3">S16 family serine protease</fullName>
        <ecNumber evidence="3">3.4.21.-</ecNumber>
    </submittedName>
</protein>
<evidence type="ECO:0000256" key="1">
    <source>
        <dbReference type="SAM" id="Phobius"/>
    </source>
</evidence>
<keyword evidence="4" id="KW-1185">Reference proteome</keyword>
<dbReference type="EMBL" id="JAVFCB010000004">
    <property type="protein sequence ID" value="MDQ4214038.1"/>
    <property type="molecule type" value="Genomic_DNA"/>
</dbReference>
<name>A0ABU0XHI4_9MICO</name>
<keyword evidence="3" id="KW-0378">Hydrolase</keyword>
<feature type="transmembrane region" description="Helical" evidence="1">
    <location>
        <begin position="12"/>
        <end position="36"/>
    </location>
</feature>
<keyword evidence="3" id="KW-0645">Protease</keyword>
<reference evidence="3 4" key="1">
    <citation type="submission" date="2023-08" db="EMBL/GenBank/DDBJ databases">
        <title>Microbacterium sp. nov., isolated from a waste landfill.</title>
        <authorList>
            <person name="Wen W."/>
        </authorList>
    </citation>
    <scope>NUCLEOTIDE SEQUENCE [LARGE SCALE GENOMIC DNA]</scope>
    <source>
        <strain evidence="3 4">ASV81</strain>
    </source>
</reference>